<keyword evidence="2" id="KW-0238">DNA-binding</keyword>
<feature type="region of interest" description="Disordered" evidence="4">
    <location>
        <begin position="1012"/>
        <end position="1043"/>
    </location>
</feature>
<dbReference type="GO" id="GO:0006355">
    <property type="term" value="P:regulation of DNA-templated transcription"/>
    <property type="evidence" value="ECO:0007669"/>
    <property type="project" value="InterPro"/>
</dbReference>
<evidence type="ECO:0000256" key="4">
    <source>
        <dbReference type="SAM" id="MobiDB-lite"/>
    </source>
</evidence>
<dbReference type="SUPFAM" id="SSF46894">
    <property type="entry name" value="C-terminal effector domain of the bipartite response regulators"/>
    <property type="match status" value="1"/>
</dbReference>
<keyword evidence="3" id="KW-0804">Transcription</keyword>
<feature type="domain" description="HTH luxR-type" evidence="5">
    <location>
        <begin position="947"/>
        <end position="1012"/>
    </location>
</feature>
<dbReference type="SUPFAM" id="SSF52540">
    <property type="entry name" value="P-loop containing nucleoside triphosphate hydrolases"/>
    <property type="match status" value="1"/>
</dbReference>
<organism evidence="6 7">
    <name type="scientific">Nocardia panacis</name>
    <dbReference type="NCBI Taxonomy" id="2340916"/>
    <lineage>
        <taxon>Bacteria</taxon>
        <taxon>Bacillati</taxon>
        <taxon>Actinomycetota</taxon>
        <taxon>Actinomycetes</taxon>
        <taxon>Mycobacteriales</taxon>
        <taxon>Nocardiaceae</taxon>
        <taxon>Nocardia</taxon>
    </lineage>
</organism>
<dbReference type="PROSITE" id="PS50043">
    <property type="entry name" value="HTH_LUXR_2"/>
    <property type="match status" value="1"/>
</dbReference>
<dbReference type="Gene3D" id="1.10.10.10">
    <property type="entry name" value="Winged helix-like DNA-binding domain superfamily/Winged helix DNA-binding domain"/>
    <property type="match status" value="1"/>
</dbReference>
<dbReference type="PANTHER" id="PTHR44688:SF16">
    <property type="entry name" value="DNA-BINDING TRANSCRIPTIONAL ACTIVATOR DEVR_DOSR"/>
    <property type="match status" value="1"/>
</dbReference>
<dbReference type="Pfam" id="PF00196">
    <property type="entry name" value="GerE"/>
    <property type="match status" value="1"/>
</dbReference>
<dbReference type="SUPFAM" id="SSF48452">
    <property type="entry name" value="TPR-like"/>
    <property type="match status" value="1"/>
</dbReference>
<dbReference type="PANTHER" id="PTHR44688">
    <property type="entry name" value="DNA-BINDING TRANSCRIPTIONAL ACTIVATOR DEVR_DOSR"/>
    <property type="match status" value="1"/>
</dbReference>
<dbReference type="Pfam" id="PF13191">
    <property type="entry name" value="AAA_16"/>
    <property type="match status" value="1"/>
</dbReference>
<evidence type="ECO:0000256" key="3">
    <source>
        <dbReference type="ARBA" id="ARBA00023163"/>
    </source>
</evidence>
<dbReference type="InterPro" id="IPR041664">
    <property type="entry name" value="AAA_16"/>
</dbReference>
<dbReference type="InterPro" id="IPR036388">
    <property type="entry name" value="WH-like_DNA-bd_sf"/>
</dbReference>
<keyword evidence="1" id="KW-0805">Transcription regulation</keyword>
<proteinExistence type="predicted"/>
<dbReference type="CDD" id="cd06170">
    <property type="entry name" value="LuxR_C_like"/>
    <property type="match status" value="1"/>
</dbReference>
<accession>A0A3A4KLA9</accession>
<evidence type="ECO:0000256" key="1">
    <source>
        <dbReference type="ARBA" id="ARBA00023015"/>
    </source>
</evidence>
<sequence>MHLEYTHATGPAFANSLVDRAAELGVLAHHLTNIATGPLILVEGGAGTGRTALLAAGADAARGLGHQVLTVTASRYESELPAQLIHRLRTHADPSAAITAPHSLFRWITEQARRTPLLLVIDDLHWSDRESLHCLAYLVRRLPGHPVGVLASHLPAHPSPDPVLLTELRRSSSRIVLRPFSARMVGALIDPGRHGGSHADRLCDNGAGRCGSGGLFGIEGRGIRVSPVGVRGGASNLSACLAEWTGGNPYLLNVALSQPDWCDCPAKTREQSGYAARTVYNWLRSRLPPVAGCLECVGAAAILGSNAEPTLIAAAVGITVRAAEEAVQALSEIGFLTGGAIVEFAQPMVRAAVLAAISPEQRARVLVAAGARLVEIGAADERVLELLLDGEVTEYDDAARLVSALLDRMVAAAASVLARVELLRRVLARPTARSLRAHLLALLGTAETDTDPAAAQTHLAEAARLATDPWLRAQLVFQRASALLLLDRGIEAAGLLRCLALDSEVAQSGLLDRIAVLLAELAIRHPDLPAGEPPTGTGGSAKRIANLLADSGSSGGGDLSWHQTWQLLSPAGRLGLPLTWSTLSTLSEAPPHRQLPYTTAWVTAPDQGPLRKVLAHAAHANVLLALGRISRAAIETDRAIAQLAQVTVPPAIAVAAFGPLIETLLERDDLPAANRLLAEADLNGPLPTRPTNAALLLARGRLRHACGDPGGALADILAAARCGPPIPWRANAIPVLLELGRHDTARALACTELAAARALAGVDVASDQAIAEVDAVAVDSGERPAVLTTGEAAGTGRGDPVVYADSAPPVAVREHPPGELRDAPDLPADEVADLALAEAELARTTGEFTAARETAEQALGIALRLAGQAAGPSGLGMLTESVALSTGMETARALGELGIGLARVGRVGQARQRLRRALVLAEGAGAVRLGRILAQRLRDAGGRVPGRIQGPESLTASERRVARLAATGRTNRQIADELFVTRRAVEMHLTQAYRKLGIGGRGDLREVLGRDGRRQANQPRSASSAGHPSWVVDAGAGRAGRSR</sequence>
<dbReference type="EMBL" id="QZFU01000041">
    <property type="protein sequence ID" value="RJO70069.1"/>
    <property type="molecule type" value="Genomic_DNA"/>
</dbReference>
<dbReference type="RefSeq" id="WP_120044436.1">
    <property type="nucleotide sequence ID" value="NZ_QZFU01000041.1"/>
</dbReference>
<dbReference type="InterPro" id="IPR011990">
    <property type="entry name" value="TPR-like_helical_dom_sf"/>
</dbReference>
<dbReference type="AlphaFoldDB" id="A0A3A4KLA9"/>
<comment type="caution">
    <text evidence="6">The sequence shown here is derived from an EMBL/GenBank/DDBJ whole genome shotgun (WGS) entry which is preliminary data.</text>
</comment>
<dbReference type="PRINTS" id="PR00038">
    <property type="entry name" value="HTHLUXR"/>
</dbReference>
<keyword evidence="7" id="KW-1185">Reference proteome</keyword>
<protein>
    <recommendedName>
        <fullName evidence="5">HTH luxR-type domain-containing protein</fullName>
    </recommendedName>
</protein>
<feature type="compositionally biased region" description="Polar residues" evidence="4">
    <location>
        <begin position="1015"/>
        <end position="1026"/>
    </location>
</feature>
<name>A0A3A4KLA9_9NOCA</name>
<dbReference type="InterPro" id="IPR016032">
    <property type="entry name" value="Sig_transdc_resp-reg_C-effctor"/>
</dbReference>
<evidence type="ECO:0000313" key="6">
    <source>
        <dbReference type="EMBL" id="RJO70069.1"/>
    </source>
</evidence>
<reference evidence="6 7" key="1">
    <citation type="submission" date="2018-09" db="EMBL/GenBank/DDBJ databases">
        <title>YIM PH21274 draft genome.</title>
        <authorList>
            <person name="Miao C."/>
        </authorList>
    </citation>
    <scope>NUCLEOTIDE SEQUENCE [LARGE SCALE GENOMIC DNA]</scope>
    <source>
        <strain evidence="6 7">YIM PH 21724</strain>
    </source>
</reference>
<dbReference type="InterPro" id="IPR027417">
    <property type="entry name" value="P-loop_NTPase"/>
</dbReference>
<dbReference type="OrthoDB" id="134933at2"/>
<evidence type="ECO:0000256" key="2">
    <source>
        <dbReference type="ARBA" id="ARBA00023125"/>
    </source>
</evidence>
<dbReference type="InterPro" id="IPR000792">
    <property type="entry name" value="Tscrpt_reg_LuxR_C"/>
</dbReference>
<dbReference type="SMART" id="SM00421">
    <property type="entry name" value="HTH_LUXR"/>
    <property type="match status" value="1"/>
</dbReference>
<dbReference type="GO" id="GO:0003677">
    <property type="term" value="F:DNA binding"/>
    <property type="evidence" value="ECO:0007669"/>
    <property type="project" value="UniProtKB-KW"/>
</dbReference>
<dbReference type="Proteomes" id="UP000266677">
    <property type="component" value="Unassembled WGS sequence"/>
</dbReference>
<gene>
    <name evidence="6" type="ORF">D5S18_29895</name>
</gene>
<evidence type="ECO:0000313" key="7">
    <source>
        <dbReference type="Proteomes" id="UP000266677"/>
    </source>
</evidence>
<evidence type="ECO:0000259" key="5">
    <source>
        <dbReference type="PROSITE" id="PS50043"/>
    </source>
</evidence>